<dbReference type="EMBL" id="CALSDN010000008">
    <property type="protein sequence ID" value="CAH6722279.1"/>
    <property type="molecule type" value="Genomic_DNA"/>
</dbReference>
<evidence type="ECO:0000313" key="1">
    <source>
        <dbReference type="EMBL" id="CAH6722279.1"/>
    </source>
</evidence>
<accession>A0ACA9YC60</accession>
<name>A0ACA9YC60_9ASCO</name>
<gene>
    <name evidence="1" type="ORF">CLIB1444_08S05864</name>
</gene>
<reference evidence="1" key="1">
    <citation type="submission" date="2022-06" db="EMBL/GenBank/DDBJ databases">
        <authorList>
            <person name="Legras J.-L."/>
            <person name="Devillers H."/>
            <person name="Grondin C."/>
        </authorList>
    </citation>
    <scope>NUCLEOTIDE SEQUENCE</scope>
    <source>
        <strain evidence="1">CLIB 1444</strain>
    </source>
</reference>
<comment type="caution">
    <text evidence="1">The sequence shown here is derived from an EMBL/GenBank/DDBJ whole genome shotgun (WGS) entry which is preliminary data.</text>
</comment>
<protein>
    <submittedName>
        <fullName evidence="1">Low-affinity methionine permease</fullName>
    </submittedName>
</protein>
<dbReference type="Proteomes" id="UP001152531">
    <property type="component" value="Unassembled WGS sequence"/>
</dbReference>
<organism evidence="1 2">
    <name type="scientific">[Candida] jaroonii</name>
    <dbReference type="NCBI Taxonomy" id="467808"/>
    <lineage>
        <taxon>Eukaryota</taxon>
        <taxon>Fungi</taxon>
        <taxon>Dikarya</taxon>
        <taxon>Ascomycota</taxon>
        <taxon>Saccharomycotina</taxon>
        <taxon>Pichiomycetes</taxon>
        <taxon>Debaryomycetaceae</taxon>
        <taxon>Yamadazyma</taxon>
    </lineage>
</organism>
<sequence>MNGGYQHLKSQDIILEEELSYNNSRSALLDPLDTLQGTTIPIGELEEAPQGRHMGVFSVMVMYISRILGSGIFATSSAVYESCGGSPFLYFLAWFFAYILAISGLYIYLELGSLIPRSGGTKVFLEVIYDKPFMLVSVIFSIYTVLFGFALSGALIFGEYFLDFLNIEVNEFRSRLTGFMFVLFACVFHSVSLKHGLFVQNFIGALKIVLLVIMTLTGLYVFLPSSFTGIERQLHSETFFEIKGDVSVASMTNAIIMASFTLAGWNLSHASSNEVKDPNRTYKIAGPLSLLIVICGYTAFNISYLWVLTDEEMVKSGNLVGAALFAKIFGSNFGSKFLTFSIAVCTGGNIFVVIYSISRMNQEVFREGFLPFSKFLASNQPFGTPMRSIGVSLVLTGFLLATVPEGNFYRYLVSVEGYPVQIYTLAVAVGIIILRKRYPGSRAPIKTHMVGVIITIVFSSYLLIAPFCSRNGGNPKGSESWVPYPIISLLVLLICIIYWSIKFVFFPWWNGYSLVPEAIELEDGLKVKQWNKVSARYFG</sequence>
<evidence type="ECO:0000313" key="2">
    <source>
        <dbReference type="Proteomes" id="UP001152531"/>
    </source>
</evidence>
<keyword evidence="2" id="KW-1185">Reference proteome</keyword>
<proteinExistence type="predicted"/>